<organism evidence="1 2">
    <name type="scientific">Enterococcus durans</name>
    <dbReference type="NCBI Taxonomy" id="53345"/>
    <lineage>
        <taxon>Bacteria</taxon>
        <taxon>Bacillati</taxon>
        <taxon>Bacillota</taxon>
        <taxon>Bacilli</taxon>
        <taxon>Lactobacillales</taxon>
        <taxon>Enterococcaceae</taxon>
        <taxon>Enterococcus</taxon>
    </lineage>
</organism>
<proteinExistence type="predicted"/>
<evidence type="ECO:0008006" key="3">
    <source>
        <dbReference type="Google" id="ProtNLM"/>
    </source>
</evidence>
<evidence type="ECO:0000313" key="2">
    <source>
        <dbReference type="Proteomes" id="UP000252797"/>
    </source>
</evidence>
<reference evidence="1 2" key="1">
    <citation type="submission" date="2015-06" db="EMBL/GenBank/DDBJ databases">
        <title>The Genome Sequence of Enterococcus durans 4EA1.</title>
        <authorList>
            <consortium name="The Broad Institute Genomics Platform"/>
            <consortium name="The Broad Institute Genome Sequencing Center for Infectious Disease"/>
            <person name="Earl A.M."/>
            <person name="Van Tyne D."/>
            <person name="Lebreton F."/>
            <person name="Saavedra J.T."/>
            <person name="Gilmore M.S."/>
            <person name="Manson Mcguire A."/>
            <person name="Clock S."/>
            <person name="Crupain M."/>
            <person name="Rangan U."/>
            <person name="Young S."/>
            <person name="Abouelleil A."/>
            <person name="Cao P."/>
            <person name="Chapman S.B."/>
            <person name="Griggs A."/>
            <person name="Priest M."/>
            <person name="Shea T."/>
            <person name="Wortman J."/>
            <person name="Nusbaum C."/>
            <person name="Birren B."/>
        </authorList>
    </citation>
    <scope>NUCLEOTIDE SEQUENCE [LARGE SCALE GENOMIC DNA]</scope>
    <source>
        <strain evidence="1 2">4EA1</strain>
    </source>
</reference>
<dbReference type="Proteomes" id="UP000252797">
    <property type="component" value="Unassembled WGS sequence"/>
</dbReference>
<dbReference type="AlphaFoldDB" id="A0A367CH02"/>
<dbReference type="RefSeq" id="WP_113846053.1">
    <property type="nucleotide sequence ID" value="NZ_JADPAK010000002.1"/>
</dbReference>
<dbReference type="EMBL" id="LEPB01000004">
    <property type="protein sequence ID" value="RCA11290.1"/>
    <property type="molecule type" value="Genomic_DNA"/>
</dbReference>
<dbReference type="Gene3D" id="2.30.110.10">
    <property type="entry name" value="Electron Transport, Fmn-binding Protein, Chain A"/>
    <property type="match status" value="1"/>
</dbReference>
<accession>A0A367CH02</accession>
<name>A0A367CH02_9ENTE</name>
<dbReference type="SUPFAM" id="SSF50475">
    <property type="entry name" value="FMN-binding split barrel"/>
    <property type="match status" value="1"/>
</dbReference>
<gene>
    <name evidence="1" type="ORF">EA71_02045</name>
</gene>
<dbReference type="InterPro" id="IPR012349">
    <property type="entry name" value="Split_barrel_FMN-bd"/>
</dbReference>
<evidence type="ECO:0000313" key="1">
    <source>
        <dbReference type="EMBL" id="RCA11290.1"/>
    </source>
</evidence>
<comment type="caution">
    <text evidence="1">The sequence shown here is derived from an EMBL/GenBank/DDBJ whole genome shotgun (WGS) entry which is preliminary data.</text>
</comment>
<protein>
    <recommendedName>
        <fullName evidence="3">Pyridoxamine 5'-phosphate oxidase family protein</fullName>
    </recommendedName>
</protein>
<sequence length="163" mass="18457">MTTYNEEMQYLSEKLGDKDNLIALSTIALETTDDGLPKPVVRLVDAVYLDGAFYVTSYATTDKVRQLTVNPAVSIGIVVESFTAEGLAENLGWVNDEKNVQIMKTVRNIFSEWYEQANDDNDENTCLIKIQLIKGVWNFPHEGIRRDIDFINKTSKLSKSEDK</sequence>